<dbReference type="Gene3D" id="3.40.50.9100">
    <property type="entry name" value="Dehydroquinase, class II"/>
    <property type="match status" value="1"/>
</dbReference>
<dbReference type="PANTHER" id="PTHR21272:SF3">
    <property type="entry name" value="CATABOLIC 3-DEHYDROQUINASE"/>
    <property type="match status" value="1"/>
</dbReference>
<feature type="binding site" evidence="8 10">
    <location>
        <position position="82"/>
    </location>
    <ligand>
        <name>substrate</name>
    </ligand>
</feature>
<sequence>MRHHRLLILNGPNLNLLGTREPDLYGTHTLADAEQLAAARAKELGYETDFLQSNWEGALIDRLHEARGATDGVVLNPGALTHTSVALRDALLASELLVAEVHLTNIHRREPFRHHSYVSDLAEAVIAGAGIHGYAYGVEVLHQALERRDVRSTRPPPHARPGEPAGAAG</sequence>
<evidence type="ECO:0000256" key="8">
    <source>
        <dbReference type="HAMAP-Rule" id="MF_00169"/>
    </source>
</evidence>
<dbReference type="NCBIfam" id="NF003807">
    <property type="entry name" value="PRK05395.1-4"/>
    <property type="match status" value="1"/>
</dbReference>
<keyword evidence="15" id="KW-1185">Reference proteome</keyword>
<evidence type="ECO:0000256" key="1">
    <source>
        <dbReference type="ARBA" id="ARBA00001864"/>
    </source>
</evidence>
<dbReference type="AlphaFoldDB" id="A0A2N3WPF5"/>
<feature type="active site" description="Proton donor" evidence="8 9">
    <location>
        <position position="102"/>
    </location>
</feature>
<feature type="binding site" evidence="8 10">
    <location>
        <position position="113"/>
    </location>
    <ligand>
        <name>substrate</name>
    </ligand>
</feature>
<dbReference type="Proteomes" id="UP000233750">
    <property type="component" value="Unassembled WGS sequence"/>
</dbReference>
<dbReference type="UniPathway" id="UPA00053">
    <property type="reaction ID" value="UER00086"/>
</dbReference>
<evidence type="ECO:0000256" key="9">
    <source>
        <dbReference type="PIRSR" id="PIRSR001399-1"/>
    </source>
</evidence>
<dbReference type="HAMAP" id="MF_00169">
    <property type="entry name" value="AroQ"/>
    <property type="match status" value="1"/>
</dbReference>
<proteinExistence type="inferred from homology"/>
<dbReference type="OrthoDB" id="9790793at2"/>
<dbReference type="PANTHER" id="PTHR21272">
    <property type="entry name" value="CATABOLIC 3-DEHYDROQUINASE"/>
    <property type="match status" value="1"/>
</dbReference>
<dbReference type="PIRSF" id="PIRSF001399">
    <property type="entry name" value="DHquinase_II"/>
    <property type="match status" value="1"/>
</dbReference>
<comment type="pathway">
    <text evidence="2 8">Metabolic intermediate biosynthesis; chorismate biosynthesis; chorismate from D-erythrose 4-phosphate and phosphoenolpyruvate: step 3/7.</text>
</comment>
<dbReference type="InterPro" id="IPR001874">
    <property type="entry name" value="DHquinase_II"/>
</dbReference>
<dbReference type="EC" id="4.2.1.10" evidence="5 8"/>
<dbReference type="GO" id="GO:0003855">
    <property type="term" value="F:3-dehydroquinate dehydratase activity"/>
    <property type="evidence" value="ECO:0007669"/>
    <property type="project" value="UniProtKB-UniRule"/>
</dbReference>
<keyword evidence="7 8" id="KW-0456">Lyase</keyword>
<feature type="binding site" evidence="8 10">
    <location>
        <position position="76"/>
    </location>
    <ligand>
        <name>substrate</name>
    </ligand>
</feature>
<evidence type="ECO:0000313" key="13">
    <source>
        <dbReference type="EMBL" id="MBB2501996.1"/>
    </source>
</evidence>
<comment type="function">
    <text evidence="8">Catalyzes a trans-dehydration via an enolate intermediate.</text>
</comment>
<keyword evidence="8" id="KW-0028">Amino-acid biosynthesis</keyword>
<feature type="binding site" evidence="8 10">
    <location>
        <position position="89"/>
    </location>
    <ligand>
        <name>substrate</name>
    </ligand>
</feature>
<dbReference type="RefSeq" id="WP_101438695.1">
    <property type="nucleotide sequence ID" value="NZ_JACJHR010000033.1"/>
</dbReference>
<dbReference type="NCBIfam" id="NF003805">
    <property type="entry name" value="PRK05395.1-2"/>
    <property type="match status" value="1"/>
</dbReference>
<comment type="subunit">
    <text evidence="4 8">Homododecamer.</text>
</comment>
<evidence type="ECO:0000256" key="7">
    <source>
        <dbReference type="ARBA" id="ARBA00023239"/>
    </source>
</evidence>
<accession>A0A8E1W182</accession>
<dbReference type="Proteomes" id="UP000550260">
    <property type="component" value="Unassembled WGS sequence"/>
</dbReference>
<feature type="site" description="Transition state stabilizer" evidence="8 11">
    <location>
        <position position="20"/>
    </location>
</feature>
<evidence type="ECO:0000313" key="14">
    <source>
        <dbReference type="EMBL" id="PKV95742.1"/>
    </source>
</evidence>
<name>A0A2N3WPF5_9PSEU</name>
<organism evidence="14 15">
    <name type="scientific">Amycolatopsis echigonensis</name>
    <dbReference type="NCBI Taxonomy" id="2576905"/>
    <lineage>
        <taxon>Bacteria</taxon>
        <taxon>Bacillati</taxon>
        <taxon>Actinomycetota</taxon>
        <taxon>Actinomycetes</taxon>
        <taxon>Pseudonocardiales</taxon>
        <taxon>Pseudonocardiaceae</taxon>
        <taxon>Amycolatopsis</taxon>
    </lineage>
</organism>
<feature type="active site" description="Proton acceptor" evidence="8 9">
    <location>
        <position position="25"/>
    </location>
</feature>
<dbReference type="GO" id="GO:0008652">
    <property type="term" value="P:amino acid biosynthetic process"/>
    <property type="evidence" value="ECO:0007669"/>
    <property type="project" value="UniProtKB-KW"/>
</dbReference>
<accession>A0A2N3WPF5</accession>
<dbReference type="CDD" id="cd00466">
    <property type="entry name" value="DHQase_II"/>
    <property type="match status" value="1"/>
</dbReference>
<comment type="similarity">
    <text evidence="3 8">Belongs to the type-II 3-dehydroquinase family.</text>
</comment>
<reference evidence="13 16" key="2">
    <citation type="submission" date="2020-08" db="EMBL/GenBank/DDBJ databases">
        <title>Amycolatopsis echigonensis JCM 21831.</title>
        <authorList>
            <person name="Tedsree N."/>
            <person name="Kuncharoen N."/>
            <person name="Likhitwitayawuid K."/>
            <person name="Tanasupawat S."/>
        </authorList>
    </citation>
    <scope>NUCLEOTIDE SEQUENCE [LARGE SCALE GENOMIC DNA]</scope>
    <source>
        <strain evidence="13 16">JCM 21831</strain>
    </source>
</reference>
<protein>
    <recommendedName>
        <fullName evidence="5 8">3-dehydroquinate dehydratase</fullName>
        <shortName evidence="8">3-dehydroquinase</shortName>
        <ecNumber evidence="5 8">4.2.1.10</ecNumber>
    </recommendedName>
    <alternativeName>
        <fullName evidence="8">Type II DHQase</fullName>
    </alternativeName>
</protein>
<dbReference type="PROSITE" id="PS01029">
    <property type="entry name" value="DEHYDROQUINASE_II"/>
    <property type="match status" value="1"/>
</dbReference>
<gene>
    <name evidence="8 13" type="primary">aroQ</name>
    <name evidence="14" type="ORF">ATK30_6671</name>
    <name evidence="13" type="ORF">H5411_23050</name>
</gene>
<dbReference type="EMBL" id="JACJHR010000033">
    <property type="protein sequence ID" value="MBB2501996.1"/>
    <property type="molecule type" value="Genomic_DNA"/>
</dbReference>
<dbReference type="GO" id="GO:0009423">
    <property type="term" value="P:chorismate biosynthetic process"/>
    <property type="evidence" value="ECO:0007669"/>
    <property type="project" value="UniProtKB-UniRule"/>
</dbReference>
<evidence type="ECO:0000256" key="11">
    <source>
        <dbReference type="PIRSR" id="PIRSR001399-3"/>
    </source>
</evidence>
<evidence type="ECO:0000256" key="12">
    <source>
        <dbReference type="SAM" id="MobiDB-lite"/>
    </source>
</evidence>
<dbReference type="InterPro" id="IPR036441">
    <property type="entry name" value="DHquinase_II_sf"/>
</dbReference>
<evidence type="ECO:0000256" key="4">
    <source>
        <dbReference type="ARBA" id="ARBA00011193"/>
    </source>
</evidence>
<evidence type="ECO:0000256" key="10">
    <source>
        <dbReference type="PIRSR" id="PIRSR001399-2"/>
    </source>
</evidence>
<dbReference type="NCBIfam" id="NF003806">
    <property type="entry name" value="PRK05395.1-3"/>
    <property type="match status" value="1"/>
</dbReference>
<evidence type="ECO:0000256" key="2">
    <source>
        <dbReference type="ARBA" id="ARBA00004902"/>
    </source>
</evidence>
<feature type="region of interest" description="Disordered" evidence="12">
    <location>
        <begin position="148"/>
        <end position="169"/>
    </location>
</feature>
<dbReference type="SUPFAM" id="SSF52304">
    <property type="entry name" value="Type II 3-dehydroquinate dehydratase"/>
    <property type="match status" value="1"/>
</dbReference>
<evidence type="ECO:0000313" key="16">
    <source>
        <dbReference type="Proteomes" id="UP000550260"/>
    </source>
</evidence>
<evidence type="ECO:0000256" key="5">
    <source>
        <dbReference type="ARBA" id="ARBA00012060"/>
    </source>
</evidence>
<dbReference type="GO" id="GO:0009073">
    <property type="term" value="P:aromatic amino acid family biosynthetic process"/>
    <property type="evidence" value="ECO:0007669"/>
    <property type="project" value="UniProtKB-KW"/>
</dbReference>
<evidence type="ECO:0000256" key="6">
    <source>
        <dbReference type="ARBA" id="ARBA00023141"/>
    </source>
</evidence>
<keyword evidence="6 8" id="KW-0057">Aromatic amino acid biosynthesis</keyword>
<evidence type="ECO:0000256" key="3">
    <source>
        <dbReference type="ARBA" id="ARBA00011037"/>
    </source>
</evidence>
<evidence type="ECO:0000313" key="15">
    <source>
        <dbReference type="Proteomes" id="UP000233750"/>
    </source>
</evidence>
<reference evidence="14 15" key="1">
    <citation type="submission" date="2017-12" db="EMBL/GenBank/DDBJ databases">
        <title>Sequencing the genomes of 1000 Actinobacteria strains.</title>
        <authorList>
            <person name="Klenk H.-P."/>
        </authorList>
    </citation>
    <scope>NUCLEOTIDE SEQUENCE [LARGE SCALE GENOMIC DNA]</scope>
    <source>
        <strain evidence="14 15">DSM 45165</strain>
    </source>
</reference>
<dbReference type="EMBL" id="PJMY01000003">
    <property type="protein sequence ID" value="PKV95742.1"/>
    <property type="molecule type" value="Genomic_DNA"/>
</dbReference>
<dbReference type="Pfam" id="PF01220">
    <property type="entry name" value="DHquinase_II"/>
    <property type="match status" value="1"/>
</dbReference>
<comment type="catalytic activity">
    <reaction evidence="1 8">
        <text>3-dehydroquinate = 3-dehydroshikimate + H2O</text>
        <dbReference type="Rhea" id="RHEA:21096"/>
        <dbReference type="ChEBI" id="CHEBI:15377"/>
        <dbReference type="ChEBI" id="CHEBI:16630"/>
        <dbReference type="ChEBI" id="CHEBI:32364"/>
        <dbReference type="EC" id="4.2.1.10"/>
    </reaction>
</comment>
<dbReference type="InterPro" id="IPR018509">
    <property type="entry name" value="DHquinase_II_CS"/>
</dbReference>
<feature type="binding site" evidence="8 10">
    <location>
        <begin position="103"/>
        <end position="104"/>
    </location>
    <ligand>
        <name>substrate</name>
    </ligand>
</feature>
<dbReference type="NCBIfam" id="TIGR01088">
    <property type="entry name" value="aroQ"/>
    <property type="match status" value="1"/>
</dbReference>
<dbReference type="GO" id="GO:0019631">
    <property type="term" value="P:quinate catabolic process"/>
    <property type="evidence" value="ECO:0007669"/>
    <property type="project" value="TreeGrafter"/>
</dbReference>
<comment type="caution">
    <text evidence="14">The sequence shown here is derived from an EMBL/GenBank/DDBJ whole genome shotgun (WGS) entry which is preliminary data.</text>
</comment>